<feature type="compositionally biased region" description="Basic residues" evidence="1">
    <location>
        <begin position="48"/>
        <end position="75"/>
    </location>
</feature>
<organism evidence="2 3">
    <name type="scientific">Setaria viridis</name>
    <name type="common">Green bristlegrass</name>
    <name type="synonym">Setaria italica subsp. viridis</name>
    <dbReference type="NCBI Taxonomy" id="4556"/>
    <lineage>
        <taxon>Eukaryota</taxon>
        <taxon>Viridiplantae</taxon>
        <taxon>Streptophyta</taxon>
        <taxon>Embryophyta</taxon>
        <taxon>Tracheophyta</taxon>
        <taxon>Spermatophyta</taxon>
        <taxon>Magnoliopsida</taxon>
        <taxon>Liliopsida</taxon>
        <taxon>Poales</taxon>
        <taxon>Poaceae</taxon>
        <taxon>PACMAD clade</taxon>
        <taxon>Panicoideae</taxon>
        <taxon>Panicodae</taxon>
        <taxon>Paniceae</taxon>
        <taxon>Cenchrinae</taxon>
        <taxon>Setaria</taxon>
    </lineage>
</organism>
<name>A0A4V6D5G4_SETVI</name>
<evidence type="ECO:0000313" key="3">
    <source>
        <dbReference type="Proteomes" id="UP000298652"/>
    </source>
</evidence>
<reference evidence="2" key="1">
    <citation type="submission" date="2019-03" db="EMBL/GenBank/DDBJ databases">
        <title>WGS assembly of Setaria viridis.</title>
        <authorList>
            <person name="Huang P."/>
            <person name="Jenkins J."/>
            <person name="Grimwood J."/>
            <person name="Barry K."/>
            <person name="Healey A."/>
            <person name="Mamidi S."/>
            <person name="Sreedasyam A."/>
            <person name="Shu S."/>
            <person name="Feldman M."/>
            <person name="Wu J."/>
            <person name="Yu Y."/>
            <person name="Chen C."/>
            <person name="Johnson J."/>
            <person name="Rokhsar D."/>
            <person name="Baxter I."/>
            <person name="Schmutz J."/>
            <person name="Brutnell T."/>
            <person name="Kellogg E."/>
        </authorList>
    </citation>
    <scope>NUCLEOTIDE SEQUENCE [LARGE SCALE GENOMIC DNA]</scope>
</reference>
<sequence length="75" mass="8838">MCQERSERRRTRANPEVLLVDGDVPCWTLPMATSGGRSRWLGAPTPAQRRRRPTNHRRLRPRKKTLLPLRRQPRS</sequence>
<dbReference type="Proteomes" id="UP000298652">
    <property type="component" value="Chromosome 6"/>
</dbReference>
<dbReference type="Gramene" id="TKW10316">
    <property type="protein sequence ID" value="TKW10316"/>
    <property type="gene ID" value="SEVIR_6G155650v2"/>
</dbReference>
<keyword evidence="3" id="KW-1185">Reference proteome</keyword>
<accession>A0A4V6D5G4</accession>
<evidence type="ECO:0000256" key="1">
    <source>
        <dbReference type="SAM" id="MobiDB-lite"/>
    </source>
</evidence>
<feature type="region of interest" description="Disordered" evidence="1">
    <location>
        <begin position="33"/>
        <end position="75"/>
    </location>
</feature>
<protein>
    <submittedName>
        <fullName evidence="2">Uncharacterized protein</fullName>
    </submittedName>
</protein>
<evidence type="ECO:0000313" key="2">
    <source>
        <dbReference type="EMBL" id="TKW10316.1"/>
    </source>
</evidence>
<gene>
    <name evidence="2" type="ORF">SEVIR_6G155650v2</name>
</gene>
<dbReference type="EMBL" id="CM016557">
    <property type="protein sequence ID" value="TKW10316.1"/>
    <property type="molecule type" value="Genomic_DNA"/>
</dbReference>
<proteinExistence type="predicted"/>
<dbReference type="AlphaFoldDB" id="A0A4V6D5G4"/>